<keyword evidence="2" id="KW-1185">Reference proteome</keyword>
<sequence length="140" mass="15794">MDISDKWYLLCLRKSSRLPTPLLRPTRTMQFRLLSALFLLLGTSVFAAPSNLESRIIINCYSSSACPSGFECCGPPTDLGGIFQLNYFQLARSLESKGHGWGAYMHAFGPIIWHHDHMHSLKSQLPTRFRPIMISVIPVL</sequence>
<evidence type="ECO:0000313" key="2">
    <source>
        <dbReference type="Proteomes" id="UP000076154"/>
    </source>
</evidence>
<dbReference type="EMBL" id="LUEZ02000054">
    <property type="protein sequence ID" value="RDB21693.1"/>
    <property type="molecule type" value="Genomic_DNA"/>
</dbReference>
<protein>
    <submittedName>
        <fullName evidence="1">Uncharacterized protein</fullName>
    </submittedName>
</protein>
<name>A0A369JPV0_HYPMA</name>
<accession>A0A369JPV0</accession>
<dbReference type="AlphaFoldDB" id="A0A369JPV0"/>
<proteinExistence type="predicted"/>
<dbReference type="InParanoid" id="A0A369JPV0"/>
<comment type="caution">
    <text evidence="1">The sequence shown here is derived from an EMBL/GenBank/DDBJ whole genome shotgun (WGS) entry which is preliminary data.</text>
</comment>
<organism evidence="1 2">
    <name type="scientific">Hypsizygus marmoreus</name>
    <name type="common">White beech mushroom</name>
    <name type="synonym">Agaricus marmoreus</name>
    <dbReference type="NCBI Taxonomy" id="39966"/>
    <lineage>
        <taxon>Eukaryota</taxon>
        <taxon>Fungi</taxon>
        <taxon>Dikarya</taxon>
        <taxon>Basidiomycota</taxon>
        <taxon>Agaricomycotina</taxon>
        <taxon>Agaricomycetes</taxon>
        <taxon>Agaricomycetidae</taxon>
        <taxon>Agaricales</taxon>
        <taxon>Tricholomatineae</taxon>
        <taxon>Lyophyllaceae</taxon>
        <taxon>Hypsizygus</taxon>
    </lineage>
</organism>
<dbReference type="Proteomes" id="UP000076154">
    <property type="component" value="Unassembled WGS sequence"/>
</dbReference>
<gene>
    <name evidence="1" type="ORF">Hypma_011230</name>
</gene>
<reference evidence="1" key="1">
    <citation type="submission" date="2018-04" db="EMBL/GenBank/DDBJ databases">
        <title>Whole genome sequencing of Hypsizygus marmoreus.</title>
        <authorList>
            <person name="Choi I.-G."/>
            <person name="Min B."/>
            <person name="Kim J.-G."/>
            <person name="Kim S."/>
            <person name="Oh Y.-L."/>
            <person name="Kong W.-S."/>
            <person name="Park H."/>
            <person name="Jeong J."/>
            <person name="Song E.-S."/>
        </authorList>
    </citation>
    <scope>NUCLEOTIDE SEQUENCE [LARGE SCALE GENOMIC DNA]</scope>
    <source>
        <strain evidence="1">51987-8</strain>
    </source>
</reference>
<evidence type="ECO:0000313" key="1">
    <source>
        <dbReference type="EMBL" id="RDB21693.1"/>
    </source>
</evidence>